<feature type="region of interest" description="Disordered" evidence="13">
    <location>
        <begin position="390"/>
        <end position="548"/>
    </location>
</feature>
<comment type="subcellular location">
    <subcellularLocation>
        <location evidence="1">Secreted</location>
    </subcellularLocation>
</comment>
<dbReference type="GO" id="GO:0004167">
    <property type="term" value="F:dopachrome isomerase activity"/>
    <property type="evidence" value="ECO:0007669"/>
    <property type="project" value="UniProtKB-EC"/>
</dbReference>
<feature type="compositionally biased region" description="Basic and acidic residues" evidence="13">
    <location>
        <begin position="689"/>
        <end position="698"/>
    </location>
</feature>
<evidence type="ECO:0000256" key="12">
    <source>
        <dbReference type="ARBA" id="ARBA00042730"/>
    </source>
</evidence>
<evidence type="ECO:0000256" key="7">
    <source>
        <dbReference type="ARBA" id="ARBA00036823"/>
    </source>
</evidence>
<feature type="compositionally biased region" description="Polar residues" evidence="13">
    <location>
        <begin position="611"/>
        <end position="630"/>
    </location>
</feature>
<keyword evidence="4" id="KW-0964">Secreted</keyword>
<reference evidence="14 15" key="1">
    <citation type="submission" date="2016-10" db="EMBL/GenBank/DDBJ databases">
        <authorList>
            <person name="Varghese N."/>
        </authorList>
    </citation>
    <scope>NUCLEOTIDE SEQUENCE [LARGE SCALE GENOMIC DNA]</scope>
</reference>
<evidence type="ECO:0000256" key="4">
    <source>
        <dbReference type="ARBA" id="ARBA00022525"/>
    </source>
</evidence>
<evidence type="ECO:0000256" key="13">
    <source>
        <dbReference type="SAM" id="MobiDB-lite"/>
    </source>
</evidence>
<dbReference type="EC" id="5.3.2.1" evidence="9"/>
<comment type="catalytic activity">
    <reaction evidence="6">
        <text>3-phenylpyruvate = enol-phenylpyruvate</text>
        <dbReference type="Rhea" id="RHEA:17097"/>
        <dbReference type="ChEBI" id="CHEBI:16815"/>
        <dbReference type="ChEBI" id="CHEBI:18005"/>
        <dbReference type="EC" id="5.3.2.1"/>
    </reaction>
</comment>
<dbReference type="Gene3D" id="3.30.429.10">
    <property type="entry name" value="Macrophage Migration Inhibitory Factor"/>
    <property type="match status" value="1"/>
</dbReference>
<name>A0A1Y6LF03_ZYMTR</name>
<evidence type="ECO:0000256" key="9">
    <source>
        <dbReference type="ARBA" id="ARBA00039086"/>
    </source>
</evidence>
<organism evidence="14 15">
    <name type="scientific">Zymoseptoria tritici ST99CH_1A5</name>
    <dbReference type="NCBI Taxonomy" id="1276529"/>
    <lineage>
        <taxon>Eukaryota</taxon>
        <taxon>Fungi</taxon>
        <taxon>Dikarya</taxon>
        <taxon>Ascomycota</taxon>
        <taxon>Pezizomycotina</taxon>
        <taxon>Dothideomycetes</taxon>
        <taxon>Dothideomycetidae</taxon>
        <taxon>Mycosphaerellales</taxon>
        <taxon>Mycosphaerellaceae</taxon>
        <taxon>Zymoseptoria</taxon>
    </lineage>
</organism>
<dbReference type="EMBL" id="LT882677">
    <property type="protein sequence ID" value="SMY21930.1"/>
    <property type="molecule type" value="Genomic_DNA"/>
</dbReference>
<feature type="compositionally biased region" description="Gly residues" evidence="13">
    <location>
        <begin position="664"/>
        <end position="688"/>
    </location>
</feature>
<feature type="region of interest" description="Disordered" evidence="13">
    <location>
        <begin position="1"/>
        <end position="76"/>
    </location>
</feature>
<proteinExistence type="inferred from homology"/>
<feature type="region of interest" description="Disordered" evidence="13">
    <location>
        <begin position="266"/>
        <end position="291"/>
    </location>
</feature>
<feature type="compositionally biased region" description="Polar residues" evidence="13">
    <location>
        <begin position="391"/>
        <end position="402"/>
    </location>
</feature>
<evidence type="ECO:0000256" key="11">
    <source>
        <dbReference type="ARBA" id="ARBA00041912"/>
    </source>
</evidence>
<dbReference type="AlphaFoldDB" id="A0A1Y6LF03"/>
<evidence type="ECO:0000313" key="14">
    <source>
        <dbReference type="EMBL" id="SMY21930.1"/>
    </source>
</evidence>
<dbReference type="SUPFAM" id="SSF55331">
    <property type="entry name" value="Tautomerase/MIF"/>
    <property type="match status" value="1"/>
</dbReference>
<evidence type="ECO:0000313" key="15">
    <source>
        <dbReference type="Proteomes" id="UP000215453"/>
    </source>
</evidence>
<dbReference type="Proteomes" id="UP000215453">
    <property type="component" value="Chromosome 2"/>
</dbReference>
<dbReference type="GO" id="GO:0050178">
    <property type="term" value="F:phenylpyruvate tautomerase activity"/>
    <property type="evidence" value="ECO:0007669"/>
    <property type="project" value="UniProtKB-EC"/>
</dbReference>
<protein>
    <recommendedName>
        <fullName evidence="12">L-dopachrome isomerase</fullName>
        <ecNumber evidence="9">5.3.2.1</ecNumber>
        <ecNumber evidence="8">5.3.3.12</ecNumber>
    </recommendedName>
    <alternativeName>
        <fullName evidence="10">L-dopachrome tautomerase</fullName>
    </alternativeName>
    <alternativeName>
        <fullName evidence="11">Phenylpyruvate tautomerase</fullName>
    </alternativeName>
</protein>
<comment type="similarity">
    <text evidence="2">Belongs to the MIF family.</text>
</comment>
<evidence type="ECO:0000256" key="10">
    <source>
        <dbReference type="ARBA" id="ARBA00041631"/>
    </source>
</evidence>
<feature type="compositionally biased region" description="Low complexity" evidence="13">
    <location>
        <begin position="644"/>
        <end position="653"/>
    </location>
</feature>
<dbReference type="PANTHER" id="PTHR11954">
    <property type="entry name" value="D-DOPACHROME DECARBOXYLASE"/>
    <property type="match status" value="1"/>
</dbReference>
<feature type="compositionally biased region" description="Low complexity" evidence="13">
    <location>
        <begin position="17"/>
        <end position="32"/>
    </location>
</feature>
<dbReference type="InterPro" id="IPR014347">
    <property type="entry name" value="Tautomerase/MIF_sf"/>
</dbReference>
<evidence type="ECO:0000256" key="5">
    <source>
        <dbReference type="ARBA" id="ARBA00023235"/>
    </source>
</evidence>
<feature type="region of interest" description="Disordered" evidence="13">
    <location>
        <begin position="599"/>
        <end position="708"/>
    </location>
</feature>
<dbReference type="PANTHER" id="PTHR11954:SF6">
    <property type="entry name" value="MACROPHAGE MIGRATION INHIBITORY FACTOR"/>
    <property type="match status" value="1"/>
</dbReference>
<sequence length="727" mass="76085">MSAATSPTMDTHDDSSGDSATTMTSTATSISILRPPYPSSQSTPGSHRAHRDSHRNSGYFSSGSGSDRNNIDPGDFLQKHLGRSEEMLYDDRSKRRSQYYEDEFRYKDGAVGIVRERVQTESPVIAELRTNVIVKDEFTLVTDLSFNLAARYARPNSSIMVQVQHSACLSFGGTFDPCYILTLQAVPSSMGPTTNKRNAALIQAFMADTMKVPAERGIIKFQPIAEENLAQGGTTIMGDIERQEKQHAIEHGHSVKKAITAASRKSLPSMRKSAAQRSSMDGKEVASLPPINTKDISRDSFSSSRPKSIIITTTAIALKRHSIGEVIPPLSATILSPSDIYELPCDEPARPLPSTVSAPVIPTLHRSSSVSNGLRMNPVSPLDCAPRPLTIGSSPFSTSGSTIAEKRRSASEPLLINTNTSTGGAAPAPPPIRKHTSSRPHSFLKTDPSAPPSPGFGKNGQPVSVISTRPKTSDGSSPRGPTAFHSVPPGVAAARGNKSSDRASLRAAERERLSDKFIRPKTAHELRPLGGGKRSSLKNGGGKGSGETTLKAFGTSAISAPIGNTTFLQPPTLVSVSGGGGGGGGGVKSHTSVRVPSAALGALRPGKPSLRSASSGSFPQNHGTTNNFSYGSGDGANTAKRRSTMTSSTTTATPAIPEDEVVQGGWGSGYGNEAGGKNGKGGDGGGKGGDGKEGDAKSLKGSLGGKRRSLMKALMMGGGRKVRSEGF</sequence>
<evidence type="ECO:0000256" key="3">
    <source>
        <dbReference type="ARBA" id="ARBA00022514"/>
    </source>
</evidence>
<comment type="catalytic activity">
    <reaction evidence="7">
        <text>L-dopachrome = 5,6-dihydroxyindole-2-carboxylate</text>
        <dbReference type="Rhea" id="RHEA:13041"/>
        <dbReference type="ChEBI" id="CHEBI:16875"/>
        <dbReference type="ChEBI" id="CHEBI:57509"/>
        <dbReference type="EC" id="5.3.3.12"/>
    </reaction>
</comment>
<dbReference type="InterPro" id="IPR001398">
    <property type="entry name" value="Macrophage_inhib_fac"/>
</dbReference>
<keyword evidence="5" id="KW-0413">Isomerase</keyword>
<accession>A0A1Y6LF03</accession>
<dbReference type="EC" id="5.3.3.12" evidence="8"/>
<evidence type="ECO:0000256" key="1">
    <source>
        <dbReference type="ARBA" id="ARBA00004613"/>
    </source>
</evidence>
<keyword evidence="3" id="KW-0202">Cytokine</keyword>
<evidence type="ECO:0000256" key="8">
    <source>
        <dbReference type="ARBA" id="ARBA00038932"/>
    </source>
</evidence>
<evidence type="ECO:0000256" key="2">
    <source>
        <dbReference type="ARBA" id="ARBA00005851"/>
    </source>
</evidence>
<feature type="compositionally biased region" description="Polar residues" evidence="13">
    <location>
        <begin position="56"/>
        <end position="68"/>
    </location>
</feature>
<evidence type="ECO:0000256" key="6">
    <source>
        <dbReference type="ARBA" id="ARBA00036735"/>
    </source>
</evidence>
<feature type="compositionally biased region" description="Gly residues" evidence="13">
    <location>
        <begin position="529"/>
        <end position="545"/>
    </location>
</feature>
<feature type="compositionally biased region" description="Polar residues" evidence="13">
    <location>
        <begin position="461"/>
        <end position="476"/>
    </location>
</feature>
<gene>
    <name evidence="14" type="ORF">ZT1A5_G3368</name>
</gene>
<feature type="compositionally biased region" description="Basic and acidic residues" evidence="13">
    <location>
        <begin position="498"/>
        <end position="527"/>
    </location>
</feature>
<dbReference type="GO" id="GO:0005576">
    <property type="term" value="C:extracellular region"/>
    <property type="evidence" value="ECO:0007669"/>
    <property type="project" value="UniProtKB-SubCell"/>
</dbReference>
<dbReference type="Pfam" id="PF01187">
    <property type="entry name" value="MIF"/>
    <property type="match status" value="1"/>
</dbReference>